<dbReference type="PROSITE" id="PS51184">
    <property type="entry name" value="JMJC"/>
    <property type="match status" value="1"/>
</dbReference>
<evidence type="ECO:0000313" key="3">
    <source>
        <dbReference type="Proteomes" id="UP001222770"/>
    </source>
</evidence>
<name>A0ABT6CGW2_9SPHN</name>
<dbReference type="SUPFAM" id="SSF51197">
    <property type="entry name" value="Clavaminate synthase-like"/>
    <property type="match status" value="1"/>
</dbReference>
<dbReference type="Pfam" id="PF13621">
    <property type="entry name" value="Cupin_8"/>
    <property type="match status" value="1"/>
</dbReference>
<keyword evidence="3" id="KW-1185">Reference proteome</keyword>
<comment type="caution">
    <text evidence="2">The sequence shown here is derived from an EMBL/GenBank/DDBJ whole genome shotgun (WGS) entry which is preliminary data.</text>
</comment>
<feature type="domain" description="JmjC" evidence="1">
    <location>
        <begin position="116"/>
        <end position="272"/>
    </location>
</feature>
<dbReference type="EMBL" id="JAROCY010000004">
    <property type="protein sequence ID" value="MDF8332764.1"/>
    <property type="molecule type" value="Genomic_DNA"/>
</dbReference>
<gene>
    <name evidence="2" type="ORF">POM99_06105</name>
</gene>
<reference evidence="2 3" key="1">
    <citation type="submission" date="2023-03" db="EMBL/GenBank/DDBJ databases">
        <title>Novosphingobium cyanobacteriorum sp. nov., isolated from a eutrophic reservoir during the Microcystis bloom period.</title>
        <authorList>
            <person name="Kang M."/>
            <person name="Le V."/>
            <person name="Ko S.-R."/>
            <person name="Lee S.-A."/>
            <person name="Ahn C.-Y."/>
        </authorList>
    </citation>
    <scope>NUCLEOTIDE SEQUENCE [LARGE SCALE GENOMIC DNA]</scope>
    <source>
        <strain evidence="2 3">HBC54</strain>
    </source>
</reference>
<dbReference type="Gene3D" id="2.60.120.10">
    <property type="entry name" value="Jelly Rolls"/>
    <property type="match status" value="1"/>
</dbReference>
<evidence type="ECO:0000259" key="1">
    <source>
        <dbReference type="PROSITE" id="PS51184"/>
    </source>
</evidence>
<organism evidence="2 3">
    <name type="scientific">Novosphingobium cyanobacteriorum</name>
    <dbReference type="NCBI Taxonomy" id="3024215"/>
    <lineage>
        <taxon>Bacteria</taxon>
        <taxon>Pseudomonadati</taxon>
        <taxon>Pseudomonadota</taxon>
        <taxon>Alphaproteobacteria</taxon>
        <taxon>Sphingomonadales</taxon>
        <taxon>Sphingomonadaceae</taxon>
        <taxon>Novosphingobium</taxon>
    </lineage>
</organism>
<dbReference type="Proteomes" id="UP001222770">
    <property type="component" value="Unassembled WGS sequence"/>
</dbReference>
<dbReference type="RefSeq" id="WP_277275963.1">
    <property type="nucleotide sequence ID" value="NZ_JAROCY010000004.1"/>
</dbReference>
<dbReference type="InterPro" id="IPR003347">
    <property type="entry name" value="JmjC_dom"/>
</dbReference>
<dbReference type="PANTHER" id="PTHR12461:SF105">
    <property type="entry name" value="HYPOXIA-INDUCIBLE FACTOR 1-ALPHA INHIBITOR"/>
    <property type="match status" value="1"/>
</dbReference>
<dbReference type="SMART" id="SM00558">
    <property type="entry name" value="JmjC"/>
    <property type="match status" value="1"/>
</dbReference>
<evidence type="ECO:0000313" key="2">
    <source>
        <dbReference type="EMBL" id="MDF8332764.1"/>
    </source>
</evidence>
<dbReference type="PANTHER" id="PTHR12461">
    <property type="entry name" value="HYPOXIA-INDUCIBLE FACTOR 1 ALPHA INHIBITOR-RELATED"/>
    <property type="match status" value="1"/>
</dbReference>
<sequence>MPSLKELPRGHAALSAPETFHQHVILEARPVVLRGLCAELPASSAGTRSAQALFDYLLAFDSGRKPMIFTAPPDIGGRYFYNSDLSGFNFTRLEAALPEAFDRILRYAADPSAPTAYLGSLVAPAYLPGFAEANRVPIVPPQVEPRLWIGNPSTAAAHYDAFENLACVLLGSRRFTLYPPDAIGDLYVGPVDLTMAGQPASLASAAGDPATYPRFEQARARAITVELAAGDALFLPKLWWHQVEACDPVNVMLNYWWDATAIGPDAPLLAMLLSMIAIAERPEAERAAFRAFFDHYVFRPEGHPLAHLPEDRRGILRDINGASYGQIRATILQALRR</sequence>
<protein>
    <submittedName>
        <fullName evidence="2">Cupin-like domain-containing protein</fullName>
    </submittedName>
</protein>
<proteinExistence type="predicted"/>
<dbReference type="InterPro" id="IPR014710">
    <property type="entry name" value="RmlC-like_jellyroll"/>
</dbReference>
<dbReference type="InterPro" id="IPR041667">
    <property type="entry name" value="Cupin_8"/>
</dbReference>
<accession>A0ABT6CGW2</accession>